<proteinExistence type="predicted"/>
<sequence>MASWVTDVYSIVSCLCVLILSVRSNQWHYPSCVVVNPNTGPCLSIFFRYFNGYPSAVGNGELVHHEWVQYLDSVYDYNDESETSCRIRQRSKFNADFVNVTWTRDGFSTCTQSNVERFNSWWGFVCEGHCVDDDNCRRYPTFLGQHLWNNCSWDETLDRPSYDLRLP</sequence>
<name>A0A8B7Y7Y1_ACAPL</name>
<feature type="signal peptide" evidence="1">
    <location>
        <begin position="1"/>
        <end position="24"/>
    </location>
</feature>
<dbReference type="OMA" id="HLWNNCS"/>
<evidence type="ECO:0000313" key="3">
    <source>
        <dbReference type="RefSeq" id="XP_022089333.1"/>
    </source>
</evidence>
<evidence type="ECO:0000313" key="2">
    <source>
        <dbReference type="Proteomes" id="UP000694845"/>
    </source>
</evidence>
<evidence type="ECO:0000256" key="1">
    <source>
        <dbReference type="SAM" id="SignalP"/>
    </source>
</evidence>
<dbReference type="Proteomes" id="UP000694845">
    <property type="component" value="Unplaced"/>
</dbReference>
<dbReference type="RefSeq" id="XP_022089333.1">
    <property type="nucleotide sequence ID" value="XM_022233641.1"/>
</dbReference>
<organism evidence="2 3">
    <name type="scientific">Acanthaster planci</name>
    <name type="common">Crown-of-thorns starfish</name>
    <dbReference type="NCBI Taxonomy" id="133434"/>
    <lineage>
        <taxon>Eukaryota</taxon>
        <taxon>Metazoa</taxon>
        <taxon>Echinodermata</taxon>
        <taxon>Eleutherozoa</taxon>
        <taxon>Asterozoa</taxon>
        <taxon>Asteroidea</taxon>
        <taxon>Valvatacea</taxon>
        <taxon>Valvatida</taxon>
        <taxon>Acanthasteridae</taxon>
        <taxon>Acanthaster</taxon>
    </lineage>
</organism>
<feature type="chain" id="PRO_5034220387" evidence="1">
    <location>
        <begin position="25"/>
        <end position="167"/>
    </location>
</feature>
<dbReference type="OrthoDB" id="9980469at2759"/>
<dbReference type="AlphaFoldDB" id="A0A8B7Y7Y1"/>
<reference evidence="3" key="1">
    <citation type="submission" date="2025-08" db="UniProtKB">
        <authorList>
            <consortium name="RefSeq"/>
        </authorList>
    </citation>
    <scope>IDENTIFICATION</scope>
</reference>
<gene>
    <name evidence="3" type="primary">LOC110978553</name>
</gene>
<dbReference type="KEGG" id="aplc:110978553"/>
<keyword evidence="2" id="KW-1185">Reference proteome</keyword>
<accession>A0A8B7Y7Y1</accession>
<protein>
    <submittedName>
        <fullName evidence="3">Uncharacterized protein LOC110978553</fullName>
    </submittedName>
</protein>
<dbReference type="GeneID" id="110978553"/>
<keyword evidence="1" id="KW-0732">Signal</keyword>